<reference evidence="7" key="1">
    <citation type="journal article" date="2020" name="Stud. Mycol.">
        <title>101 Dothideomycetes genomes: a test case for predicting lifestyles and emergence of pathogens.</title>
        <authorList>
            <person name="Haridas S."/>
            <person name="Albert R."/>
            <person name="Binder M."/>
            <person name="Bloem J."/>
            <person name="Labutti K."/>
            <person name="Salamov A."/>
            <person name="Andreopoulos B."/>
            <person name="Baker S."/>
            <person name="Barry K."/>
            <person name="Bills G."/>
            <person name="Bluhm B."/>
            <person name="Cannon C."/>
            <person name="Castanera R."/>
            <person name="Culley D."/>
            <person name="Daum C."/>
            <person name="Ezra D."/>
            <person name="Gonzalez J."/>
            <person name="Henrissat B."/>
            <person name="Kuo A."/>
            <person name="Liang C."/>
            <person name="Lipzen A."/>
            <person name="Lutzoni F."/>
            <person name="Magnuson J."/>
            <person name="Mondo S."/>
            <person name="Nolan M."/>
            <person name="Ohm R."/>
            <person name="Pangilinan J."/>
            <person name="Park H.-J."/>
            <person name="Ramirez L."/>
            <person name="Alfaro M."/>
            <person name="Sun H."/>
            <person name="Tritt A."/>
            <person name="Yoshinaga Y."/>
            <person name="Zwiers L.-H."/>
            <person name="Turgeon B."/>
            <person name="Goodwin S."/>
            <person name="Spatafora J."/>
            <person name="Crous P."/>
            <person name="Grigoriev I."/>
        </authorList>
    </citation>
    <scope>NUCLEOTIDE SEQUENCE</scope>
    <source>
        <strain evidence="7">CBS 113389</strain>
    </source>
</reference>
<keyword evidence="2" id="KW-0479">Metal-binding</keyword>
<keyword evidence="8" id="KW-1185">Reference proteome</keyword>
<sequence>MAPSKLETTQLSARPLHDTFGAEVEGVDWSESPISAGIIAEIKALASENGVLVFRNANLDNDQHIAFARQLGKELYDVKAHIKAGRAMRFPEQPEIFDVSNLDDKGNIVTDMDPMRKEGNKGNFLWHADMTYNPHRALYSILRAVQLPPKGTGGETQYLDSRTACEELPPALRAELEEALGCKLEQVVTHNSLMHNRKLGSPDYFRSIEPLDQPMAKYKLVTPHEKSNRDNLYMTSYAHHFDGKSWEESKPLFDKLWDHLTQDKYILTVYWENDGDMVLWDNTAVLHRATDSGSYGSKYVRDMRRTTTKDDSSYAFGENEDHTWEAGISKVKT</sequence>
<dbReference type="Pfam" id="PF02668">
    <property type="entry name" value="TauD"/>
    <property type="match status" value="1"/>
</dbReference>
<evidence type="ECO:0000256" key="2">
    <source>
        <dbReference type="ARBA" id="ARBA00022723"/>
    </source>
</evidence>
<organism evidence="7 8">
    <name type="scientific">Neohortaea acidophila</name>
    <dbReference type="NCBI Taxonomy" id="245834"/>
    <lineage>
        <taxon>Eukaryota</taxon>
        <taxon>Fungi</taxon>
        <taxon>Dikarya</taxon>
        <taxon>Ascomycota</taxon>
        <taxon>Pezizomycotina</taxon>
        <taxon>Dothideomycetes</taxon>
        <taxon>Dothideomycetidae</taxon>
        <taxon>Mycosphaerellales</taxon>
        <taxon>Teratosphaeriaceae</taxon>
        <taxon>Neohortaea</taxon>
    </lineage>
</organism>
<feature type="domain" description="TauD/TfdA-like" evidence="6">
    <location>
        <begin position="13"/>
        <end position="307"/>
    </location>
</feature>
<gene>
    <name evidence="7" type="ORF">BDY17DRAFT_339170</name>
</gene>
<dbReference type="Gene3D" id="3.60.130.10">
    <property type="entry name" value="Clavaminate synthase-like"/>
    <property type="match status" value="1"/>
</dbReference>
<evidence type="ECO:0000313" key="7">
    <source>
        <dbReference type="EMBL" id="KAF2483097.1"/>
    </source>
</evidence>
<dbReference type="GeneID" id="54478970"/>
<keyword evidence="3 7" id="KW-0223">Dioxygenase</keyword>
<keyword evidence="5" id="KW-0408">Iron</keyword>
<dbReference type="AlphaFoldDB" id="A0A6A6PV25"/>
<dbReference type="OrthoDB" id="5818554at2759"/>
<accession>A0A6A6PV25</accession>
<dbReference type="GO" id="GO:0046872">
    <property type="term" value="F:metal ion binding"/>
    <property type="evidence" value="ECO:0007669"/>
    <property type="project" value="UniProtKB-KW"/>
</dbReference>
<dbReference type="InterPro" id="IPR042098">
    <property type="entry name" value="TauD-like_sf"/>
</dbReference>
<dbReference type="PANTHER" id="PTHR43779">
    <property type="entry name" value="DIOXYGENASE RV0097-RELATED"/>
    <property type="match status" value="1"/>
</dbReference>
<proteinExistence type="inferred from homology"/>
<comment type="similarity">
    <text evidence="1">Belongs to the TfdA dioxygenase family.</text>
</comment>
<protein>
    <submittedName>
        <fullName evidence="7">Putative alpha-ketoglutarate-dependent 2,4-dichlorophenoxyacetate dioxygenase</fullName>
    </submittedName>
</protein>
<name>A0A6A6PV25_9PEZI</name>
<dbReference type="GO" id="GO:0051213">
    <property type="term" value="F:dioxygenase activity"/>
    <property type="evidence" value="ECO:0007669"/>
    <property type="project" value="UniProtKB-KW"/>
</dbReference>
<evidence type="ECO:0000256" key="4">
    <source>
        <dbReference type="ARBA" id="ARBA00023002"/>
    </source>
</evidence>
<evidence type="ECO:0000313" key="8">
    <source>
        <dbReference type="Proteomes" id="UP000799767"/>
    </source>
</evidence>
<keyword evidence="4" id="KW-0560">Oxidoreductase</keyword>
<dbReference type="PANTHER" id="PTHR43779:SF3">
    <property type="entry name" value="(3R)-3-[(CARBOXYMETHYL)AMINO]FATTY ACID OXYGENASE_DECARBOXYLASE"/>
    <property type="match status" value="1"/>
</dbReference>
<dbReference type="InterPro" id="IPR003819">
    <property type="entry name" value="TauD/TfdA-like"/>
</dbReference>
<evidence type="ECO:0000259" key="6">
    <source>
        <dbReference type="Pfam" id="PF02668"/>
    </source>
</evidence>
<dbReference type="EMBL" id="MU001635">
    <property type="protein sequence ID" value="KAF2483097.1"/>
    <property type="molecule type" value="Genomic_DNA"/>
</dbReference>
<dbReference type="SUPFAM" id="SSF51197">
    <property type="entry name" value="Clavaminate synthase-like"/>
    <property type="match status" value="1"/>
</dbReference>
<evidence type="ECO:0000256" key="5">
    <source>
        <dbReference type="ARBA" id="ARBA00023004"/>
    </source>
</evidence>
<dbReference type="Proteomes" id="UP000799767">
    <property type="component" value="Unassembled WGS sequence"/>
</dbReference>
<dbReference type="InterPro" id="IPR051178">
    <property type="entry name" value="TfdA_dioxygenase"/>
</dbReference>
<dbReference type="RefSeq" id="XP_033589667.1">
    <property type="nucleotide sequence ID" value="XM_033737968.1"/>
</dbReference>
<evidence type="ECO:0000256" key="1">
    <source>
        <dbReference type="ARBA" id="ARBA00005896"/>
    </source>
</evidence>
<evidence type="ECO:0000256" key="3">
    <source>
        <dbReference type="ARBA" id="ARBA00022964"/>
    </source>
</evidence>